<proteinExistence type="predicted"/>
<evidence type="ECO:0000313" key="2">
    <source>
        <dbReference type="Proteomes" id="UP001521074"/>
    </source>
</evidence>
<comment type="caution">
    <text evidence="1">The sequence shown here is derived from an EMBL/GenBank/DDBJ whole genome shotgun (WGS) entry which is preliminary data.</text>
</comment>
<protein>
    <submittedName>
        <fullName evidence="1">Uncharacterized protein</fullName>
    </submittedName>
</protein>
<accession>A0ABS8W1G8</accession>
<organism evidence="1 2">
    <name type="scientific">Acetobacter sicerae</name>
    <dbReference type="NCBI Taxonomy" id="85325"/>
    <lineage>
        <taxon>Bacteria</taxon>
        <taxon>Pseudomonadati</taxon>
        <taxon>Pseudomonadota</taxon>
        <taxon>Alphaproteobacteria</taxon>
        <taxon>Acetobacterales</taxon>
        <taxon>Acetobacteraceae</taxon>
        <taxon>Acetobacter</taxon>
    </lineage>
</organism>
<evidence type="ECO:0000313" key="1">
    <source>
        <dbReference type="EMBL" id="MCE0745429.1"/>
    </source>
</evidence>
<dbReference type="Proteomes" id="UP001521074">
    <property type="component" value="Unassembled WGS sequence"/>
</dbReference>
<keyword evidence="2" id="KW-1185">Reference proteome</keyword>
<name>A0ABS8W1G8_9PROT</name>
<dbReference type="RefSeq" id="WP_232879073.1">
    <property type="nucleotide sequence ID" value="NZ_JAJSOJ010000076.1"/>
</dbReference>
<dbReference type="EMBL" id="JAJSOJ010000076">
    <property type="protein sequence ID" value="MCE0745429.1"/>
    <property type="molecule type" value="Genomic_DNA"/>
</dbReference>
<sequence length="55" mass="6273">MKEQEIRDRFQEVTTDRQVSVDVSAAVRAGIWDFIKDIPENVRVGDLIAALEGER</sequence>
<reference evidence="1 2" key="1">
    <citation type="submission" date="2021-12" db="EMBL/GenBank/DDBJ databases">
        <title>Genome sequence of Acetobacter sicerae DmPark20a_162.</title>
        <authorList>
            <person name="Chaston J.M."/>
        </authorList>
    </citation>
    <scope>NUCLEOTIDE SEQUENCE [LARGE SCALE GENOMIC DNA]</scope>
    <source>
        <strain evidence="1 2">DmPark20a_162</strain>
    </source>
</reference>
<gene>
    <name evidence="1" type="ORF">LWC05_16265</name>
</gene>